<dbReference type="Gene3D" id="3.30.1150.10">
    <property type="match status" value="1"/>
</dbReference>
<proteinExistence type="inferred from homology"/>
<evidence type="ECO:0000313" key="14">
    <source>
        <dbReference type="Proteomes" id="UP000243333"/>
    </source>
</evidence>
<dbReference type="Proteomes" id="UP000243333">
    <property type="component" value="Unassembled WGS sequence"/>
</dbReference>
<evidence type="ECO:0000256" key="4">
    <source>
        <dbReference type="ARBA" id="ARBA00022475"/>
    </source>
</evidence>
<organism evidence="13 14">
    <name type="scientific">Sporolituus thermophilus DSM 23256</name>
    <dbReference type="NCBI Taxonomy" id="1123285"/>
    <lineage>
        <taxon>Bacteria</taxon>
        <taxon>Bacillati</taxon>
        <taxon>Bacillota</taxon>
        <taxon>Negativicutes</taxon>
        <taxon>Selenomonadales</taxon>
        <taxon>Sporomusaceae</taxon>
        <taxon>Sporolituus</taxon>
    </lineage>
</organism>
<keyword evidence="5" id="KW-0997">Cell inner membrane</keyword>
<keyword evidence="14" id="KW-1185">Reference proteome</keyword>
<dbReference type="STRING" id="1123285.SAMN05660235_01867"/>
<keyword evidence="7" id="KW-0653">Protein transport</keyword>
<evidence type="ECO:0000256" key="5">
    <source>
        <dbReference type="ARBA" id="ARBA00022519"/>
    </source>
</evidence>
<accession>A0A1G7LQY3</accession>
<dbReference type="SUPFAM" id="SSF74653">
    <property type="entry name" value="TolA/TonB C-terminal domain"/>
    <property type="match status" value="1"/>
</dbReference>
<evidence type="ECO:0000313" key="13">
    <source>
        <dbReference type="EMBL" id="SDF51796.1"/>
    </source>
</evidence>
<evidence type="ECO:0000256" key="3">
    <source>
        <dbReference type="ARBA" id="ARBA00022448"/>
    </source>
</evidence>
<dbReference type="InterPro" id="IPR006260">
    <property type="entry name" value="TonB/TolA_C"/>
</dbReference>
<dbReference type="Pfam" id="PF03544">
    <property type="entry name" value="TonB_C"/>
    <property type="match status" value="1"/>
</dbReference>
<dbReference type="GO" id="GO:0015031">
    <property type="term" value="P:protein transport"/>
    <property type="evidence" value="ECO:0007669"/>
    <property type="project" value="UniProtKB-KW"/>
</dbReference>
<dbReference type="GO" id="GO:0015891">
    <property type="term" value="P:siderophore transport"/>
    <property type="evidence" value="ECO:0007669"/>
    <property type="project" value="InterPro"/>
</dbReference>
<feature type="compositionally biased region" description="Low complexity" evidence="10">
    <location>
        <begin position="70"/>
        <end position="81"/>
    </location>
</feature>
<dbReference type="AlphaFoldDB" id="A0A1G7LQY3"/>
<evidence type="ECO:0000256" key="2">
    <source>
        <dbReference type="ARBA" id="ARBA00006555"/>
    </source>
</evidence>
<evidence type="ECO:0000256" key="11">
    <source>
        <dbReference type="SAM" id="Phobius"/>
    </source>
</evidence>
<dbReference type="InterPro" id="IPR037682">
    <property type="entry name" value="TonB_C"/>
</dbReference>
<dbReference type="InterPro" id="IPR003538">
    <property type="entry name" value="TonB"/>
</dbReference>
<evidence type="ECO:0000256" key="7">
    <source>
        <dbReference type="ARBA" id="ARBA00022927"/>
    </source>
</evidence>
<dbReference type="RefSeq" id="WP_093690208.1">
    <property type="nucleotide sequence ID" value="NZ_FNBU01000013.1"/>
</dbReference>
<dbReference type="OrthoDB" id="1681210at2"/>
<protein>
    <submittedName>
        <fullName evidence="13">Protein TonB</fullName>
    </submittedName>
</protein>
<evidence type="ECO:0000256" key="6">
    <source>
        <dbReference type="ARBA" id="ARBA00022692"/>
    </source>
</evidence>
<keyword evidence="9 11" id="KW-0472">Membrane</keyword>
<feature type="transmembrane region" description="Helical" evidence="11">
    <location>
        <begin position="12"/>
        <end position="29"/>
    </location>
</feature>
<keyword evidence="6 11" id="KW-0812">Transmembrane</keyword>
<reference evidence="14" key="1">
    <citation type="submission" date="2016-10" db="EMBL/GenBank/DDBJ databases">
        <authorList>
            <person name="Varghese N."/>
            <person name="Submissions S."/>
        </authorList>
    </citation>
    <scope>NUCLEOTIDE SEQUENCE [LARGE SCALE GENOMIC DNA]</scope>
    <source>
        <strain evidence="14">DSM 23256</strain>
    </source>
</reference>
<feature type="region of interest" description="Disordered" evidence="10">
    <location>
        <begin position="58"/>
        <end position="152"/>
    </location>
</feature>
<dbReference type="PANTHER" id="PTHR33446">
    <property type="entry name" value="PROTEIN TONB-RELATED"/>
    <property type="match status" value="1"/>
</dbReference>
<evidence type="ECO:0000256" key="8">
    <source>
        <dbReference type="ARBA" id="ARBA00022989"/>
    </source>
</evidence>
<dbReference type="GO" id="GO:0030288">
    <property type="term" value="C:outer membrane-bounded periplasmic space"/>
    <property type="evidence" value="ECO:0007669"/>
    <property type="project" value="InterPro"/>
</dbReference>
<gene>
    <name evidence="13" type="ORF">SAMN05660235_01867</name>
</gene>
<dbReference type="GO" id="GO:0055085">
    <property type="term" value="P:transmembrane transport"/>
    <property type="evidence" value="ECO:0007669"/>
    <property type="project" value="InterPro"/>
</dbReference>
<dbReference type="NCBIfam" id="TIGR01352">
    <property type="entry name" value="tonB_Cterm"/>
    <property type="match status" value="1"/>
</dbReference>
<evidence type="ECO:0000256" key="10">
    <source>
        <dbReference type="SAM" id="MobiDB-lite"/>
    </source>
</evidence>
<evidence type="ECO:0000256" key="1">
    <source>
        <dbReference type="ARBA" id="ARBA00004383"/>
    </source>
</evidence>
<dbReference type="InterPro" id="IPR051045">
    <property type="entry name" value="TonB-dependent_transducer"/>
</dbReference>
<keyword evidence="3" id="KW-0813">Transport</keyword>
<keyword evidence="4" id="KW-1003">Cell membrane</keyword>
<dbReference type="PRINTS" id="PR01374">
    <property type="entry name" value="TONBPROTEIN"/>
</dbReference>
<comment type="similarity">
    <text evidence="2">Belongs to the TonB family.</text>
</comment>
<dbReference type="EMBL" id="FNBU01000013">
    <property type="protein sequence ID" value="SDF51796.1"/>
    <property type="molecule type" value="Genomic_DNA"/>
</dbReference>
<comment type="subcellular location">
    <subcellularLocation>
        <location evidence="1">Cell inner membrane</location>
        <topology evidence="1">Single-pass membrane protein</topology>
        <orientation evidence="1">Periplasmic side</orientation>
    </subcellularLocation>
</comment>
<sequence length="224" mass="23711">MMEQSRWRRALIVSGFVNFLLLIAIGWMADYFPEGRDAPLEVDIIAHAGITSSIPAAVSPVSSLPPTPDAPTTAQQSQPALNMGEGQKNGDVAESAQSNREGSTPLAASGAITSDPGQAAGVGPSAGVGRKNILPPRILRKTEPTYPEQARRQGWEGTVRVKIEITAEGRAGNVWVVGSSGYEILDNAAVQAVRQWTFVPAKDENTGFPVSCITSLSVAFRLNS</sequence>
<feature type="domain" description="TonB C-terminal" evidence="12">
    <location>
        <begin position="131"/>
        <end position="224"/>
    </location>
</feature>
<evidence type="ECO:0000259" key="12">
    <source>
        <dbReference type="PROSITE" id="PS52015"/>
    </source>
</evidence>
<dbReference type="PANTHER" id="PTHR33446:SF2">
    <property type="entry name" value="PROTEIN TONB"/>
    <property type="match status" value="1"/>
</dbReference>
<dbReference type="GO" id="GO:0031992">
    <property type="term" value="F:energy transducer activity"/>
    <property type="evidence" value="ECO:0007669"/>
    <property type="project" value="InterPro"/>
</dbReference>
<dbReference type="GO" id="GO:0005886">
    <property type="term" value="C:plasma membrane"/>
    <property type="evidence" value="ECO:0007669"/>
    <property type="project" value="UniProtKB-SubCell"/>
</dbReference>
<evidence type="ECO:0000256" key="9">
    <source>
        <dbReference type="ARBA" id="ARBA00023136"/>
    </source>
</evidence>
<name>A0A1G7LQY3_9FIRM</name>
<keyword evidence="8 11" id="KW-1133">Transmembrane helix</keyword>
<dbReference type="PROSITE" id="PS52015">
    <property type="entry name" value="TONB_CTD"/>
    <property type="match status" value="1"/>
</dbReference>